<dbReference type="Gene3D" id="3.40.50.150">
    <property type="entry name" value="Vaccinia Virus protein VP39"/>
    <property type="match status" value="1"/>
</dbReference>
<dbReference type="PIRSF" id="PIRSF003078">
    <property type="entry name" value="GidB"/>
    <property type="match status" value="1"/>
</dbReference>
<keyword evidence="3 6" id="KW-0489">Methyltransferase</keyword>
<dbReference type="NCBIfam" id="TIGR00138">
    <property type="entry name" value="rsmG_gidB"/>
    <property type="match status" value="1"/>
</dbReference>
<dbReference type="AlphaFoldDB" id="A0A2J6WPU7"/>
<evidence type="ECO:0000256" key="5">
    <source>
        <dbReference type="ARBA" id="ARBA00022691"/>
    </source>
</evidence>
<name>A0A2J6WPU7_9BACT</name>
<evidence type="ECO:0000256" key="4">
    <source>
        <dbReference type="ARBA" id="ARBA00022679"/>
    </source>
</evidence>
<dbReference type="EC" id="2.1.1.-" evidence="6"/>
<evidence type="ECO:0000313" key="8">
    <source>
        <dbReference type="Proteomes" id="UP000242881"/>
    </source>
</evidence>
<dbReference type="SUPFAM" id="SSF53335">
    <property type="entry name" value="S-adenosyl-L-methionine-dependent methyltransferases"/>
    <property type="match status" value="1"/>
</dbReference>
<dbReference type="Pfam" id="PF02527">
    <property type="entry name" value="GidB"/>
    <property type="match status" value="1"/>
</dbReference>
<dbReference type="InterPro" id="IPR003682">
    <property type="entry name" value="rRNA_ssu_MeTfrase_G"/>
</dbReference>
<dbReference type="PANTHER" id="PTHR31760">
    <property type="entry name" value="S-ADENOSYL-L-METHIONINE-DEPENDENT METHYLTRANSFERASES SUPERFAMILY PROTEIN"/>
    <property type="match status" value="1"/>
</dbReference>
<comment type="caution">
    <text evidence="6">Lacks conserved residue(s) required for the propagation of feature annotation.</text>
</comment>
<comment type="function">
    <text evidence="6">Specifically methylates the N7 position of a guanine in 16S rRNA.</text>
</comment>
<keyword evidence="1 6" id="KW-0963">Cytoplasm</keyword>
<feature type="binding site" evidence="6">
    <location>
        <position position="130"/>
    </location>
    <ligand>
        <name>S-adenosyl-L-methionine</name>
        <dbReference type="ChEBI" id="CHEBI:59789"/>
    </ligand>
</feature>
<organism evidence="7 8">
    <name type="scientific">Calditerrivibrio nitroreducens</name>
    <dbReference type="NCBI Taxonomy" id="477976"/>
    <lineage>
        <taxon>Bacteria</taxon>
        <taxon>Pseudomonadati</taxon>
        <taxon>Deferribacterota</taxon>
        <taxon>Deferribacteres</taxon>
        <taxon>Deferribacterales</taxon>
        <taxon>Calditerrivibrionaceae</taxon>
    </lineage>
</organism>
<dbReference type="InterPro" id="IPR029063">
    <property type="entry name" value="SAM-dependent_MTases_sf"/>
</dbReference>
<dbReference type="Proteomes" id="UP000242881">
    <property type="component" value="Unassembled WGS sequence"/>
</dbReference>
<sequence>MIDNYITLTDLQAEKLDLFYNLHLNATFNLTSIKDREQFYIKHLLDSIFFFKKHSPPFNTLCDIGSGGGFPGVVIAIFYPDAEIFLCESIRKKAEFLKFAARELSLDNIIVLNNRIEDLKTYKFDFFTARGVAKLLDILKKSWNVSHETSSWLMYKGENLPEELKVADQFIKKHYLEVEYERIEDPFCRSYCFIRRCG</sequence>
<accession>A0A2J6WPU7</accession>
<evidence type="ECO:0000256" key="6">
    <source>
        <dbReference type="HAMAP-Rule" id="MF_00074"/>
    </source>
</evidence>
<keyword evidence="5 6" id="KW-0949">S-adenosyl-L-methionine</keyword>
<evidence type="ECO:0000256" key="2">
    <source>
        <dbReference type="ARBA" id="ARBA00022552"/>
    </source>
</evidence>
<dbReference type="EMBL" id="PNIN01000022">
    <property type="protein sequence ID" value="PMP72417.1"/>
    <property type="molecule type" value="Genomic_DNA"/>
</dbReference>
<keyword evidence="2 6" id="KW-0698">rRNA processing</keyword>
<dbReference type="RefSeq" id="WP_424605889.1">
    <property type="nucleotide sequence ID" value="NZ_JBNAVA010000008.1"/>
</dbReference>
<evidence type="ECO:0000256" key="3">
    <source>
        <dbReference type="ARBA" id="ARBA00022603"/>
    </source>
</evidence>
<protein>
    <recommendedName>
        <fullName evidence="6">Ribosomal RNA small subunit methyltransferase G</fullName>
        <ecNumber evidence="6">2.1.1.-</ecNumber>
    </recommendedName>
    <alternativeName>
        <fullName evidence="6">16S rRNA 7-methylguanosine methyltransferase</fullName>
        <shortName evidence="6">16S rRNA m7G methyltransferase</shortName>
    </alternativeName>
</protein>
<dbReference type="PANTHER" id="PTHR31760:SF0">
    <property type="entry name" value="S-ADENOSYL-L-METHIONINE-DEPENDENT METHYLTRANSFERASES SUPERFAMILY PROTEIN"/>
    <property type="match status" value="1"/>
</dbReference>
<dbReference type="GO" id="GO:0070043">
    <property type="term" value="F:rRNA (guanine-N7-)-methyltransferase activity"/>
    <property type="evidence" value="ECO:0007669"/>
    <property type="project" value="UniProtKB-UniRule"/>
</dbReference>
<dbReference type="HAMAP" id="MF_00074">
    <property type="entry name" value="16SrRNA_methyltr_G"/>
    <property type="match status" value="1"/>
</dbReference>
<evidence type="ECO:0000313" key="7">
    <source>
        <dbReference type="EMBL" id="PMP72417.1"/>
    </source>
</evidence>
<feature type="binding site" evidence="6">
    <location>
        <begin position="116"/>
        <end position="117"/>
    </location>
    <ligand>
        <name>S-adenosyl-L-methionine</name>
        <dbReference type="ChEBI" id="CHEBI:59789"/>
    </ligand>
</feature>
<comment type="caution">
    <text evidence="7">The sequence shown here is derived from an EMBL/GenBank/DDBJ whole genome shotgun (WGS) entry which is preliminary data.</text>
</comment>
<gene>
    <name evidence="6 7" type="primary">rsmG</name>
    <name evidence="7" type="ORF">C0187_01575</name>
</gene>
<feature type="binding site" evidence="6">
    <location>
        <position position="70"/>
    </location>
    <ligand>
        <name>S-adenosyl-L-methionine</name>
        <dbReference type="ChEBI" id="CHEBI:59789"/>
    </ligand>
</feature>
<dbReference type="GO" id="GO:0005829">
    <property type="term" value="C:cytosol"/>
    <property type="evidence" value="ECO:0007669"/>
    <property type="project" value="TreeGrafter"/>
</dbReference>
<feature type="binding site" evidence="6">
    <location>
        <position position="65"/>
    </location>
    <ligand>
        <name>S-adenosyl-L-methionine</name>
        <dbReference type="ChEBI" id="CHEBI:59789"/>
    </ligand>
</feature>
<evidence type="ECO:0000256" key="1">
    <source>
        <dbReference type="ARBA" id="ARBA00022490"/>
    </source>
</evidence>
<comment type="subcellular location">
    <subcellularLocation>
        <location evidence="6">Cytoplasm</location>
    </subcellularLocation>
</comment>
<reference evidence="7 8" key="1">
    <citation type="submission" date="2018-01" db="EMBL/GenBank/DDBJ databases">
        <title>Metagenomic assembled genomes from two thermal pools in the Uzon Caldera, Kamchatka, Russia.</title>
        <authorList>
            <person name="Wilkins L."/>
            <person name="Ettinger C."/>
        </authorList>
    </citation>
    <scope>NUCLEOTIDE SEQUENCE [LARGE SCALE GENOMIC DNA]</scope>
    <source>
        <strain evidence="7">ZAV-05</strain>
    </source>
</reference>
<proteinExistence type="inferred from homology"/>
<keyword evidence="4 6" id="KW-0808">Transferase</keyword>
<comment type="similarity">
    <text evidence="6">Belongs to the methyltransferase superfamily. RNA methyltransferase RsmG family.</text>
</comment>